<dbReference type="Pfam" id="PF07221">
    <property type="entry name" value="GlcNAc_2-epim"/>
    <property type="match status" value="1"/>
</dbReference>
<evidence type="ECO:0000313" key="3">
    <source>
        <dbReference type="EMBL" id="SKB31849.1"/>
    </source>
</evidence>
<dbReference type="EMBL" id="FUYR01000001">
    <property type="protein sequence ID" value="SKB31849.1"/>
    <property type="molecule type" value="Genomic_DNA"/>
</dbReference>
<gene>
    <name evidence="3" type="ORF">SAMN05661099_0499</name>
</gene>
<evidence type="ECO:0000256" key="2">
    <source>
        <dbReference type="ARBA" id="ARBA00023235"/>
    </source>
</evidence>
<keyword evidence="4" id="KW-1185">Reference proteome</keyword>
<keyword evidence="2" id="KW-0413">Isomerase</keyword>
<dbReference type="SUPFAM" id="SSF48208">
    <property type="entry name" value="Six-hairpin glycosidases"/>
    <property type="match status" value="1"/>
</dbReference>
<reference evidence="4" key="1">
    <citation type="submission" date="2017-02" db="EMBL/GenBank/DDBJ databases">
        <authorList>
            <person name="Varghese N."/>
            <person name="Submissions S."/>
        </authorList>
    </citation>
    <scope>NUCLEOTIDE SEQUENCE [LARGE SCALE GENOMIC DNA]</scope>
    <source>
        <strain evidence="4">DSM 22385</strain>
    </source>
</reference>
<evidence type="ECO:0000256" key="1">
    <source>
        <dbReference type="ARBA" id="ARBA00008558"/>
    </source>
</evidence>
<dbReference type="InterPro" id="IPR008928">
    <property type="entry name" value="6-hairpin_glycosidase_sf"/>
</dbReference>
<dbReference type="GO" id="GO:0005975">
    <property type="term" value="P:carbohydrate metabolic process"/>
    <property type="evidence" value="ECO:0007669"/>
    <property type="project" value="InterPro"/>
</dbReference>
<dbReference type="PANTHER" id="PTHR15108">
    <property type="entry name" value="N-ACYLGLUCOSAMINE-2-EPIMERASE"/>
    <property type="match status" value="1"/>
</dbReference>
<dbReference type="InterPro" id="IPR012341">
    <property type="entry name" value="6hp_glycosidase-like_sf"/>
</dbReference>
<protein>
    <submittedName>
        <fullName evidence="3">Mannose or cellobiose epimerase, N-acyl-D-glucosamine 2-epimerase family</fullName>
    </submittedName>
</protein>
<name>A0A1T5AAG9_9SPHI</name>
<dbReference type="Gene3D" id="1.50.10.10">
    <property type="match status" value="1"/>
</dbReference>
<comment type="similarity">
    <text evidence="1">Belongs to the N-acylglucosamine 2-epimerase family.</text>
</comment>
<sequence>MGAPLLSGLIPVQAFGIPPEKKSTVECIKDLNIRDLITQYRKALLEQFIPNMDKLVVDHEYGGFMCAVDILNRKTITTNKRAWFEGRGIWMYSFLYNNLDKNPRYLEIATKSKDFILKLLPKDGSFYVTNFTREGKPIGNTPGDIYGNLFVAEGLAEYSKAIGEKQYLDQAIEIILKAVERYDRPDFEYPYKAEKRIQGPRILGHWMILLSLSTQILRQRQDERIVALADRCVDAILNHHISKEYGVLTEALSHDLSPLSDLIASQYGDIGHGCETLAFVMNYAVLRNDKSLFKRSSDEFKRHVEMARDNVFGGHYYAFENIPANTFLLTKVRWLQEEIMIGALILIEHTGDQWALQCFAETEHYVRDKFVRPEYAFVIDSGDRKVEKHSSSRAEHYHYPRQLMVSLLAFERILKRNEKPSGLFS</sequence>
<dbReference type="AlphaFoldDB" id="A0A1T5AAG9"/>
<dbReference type="InterPro" id="IPR010819">
    <property type="entry name" value="AGE/CE"/>
</dbReference>
<evidence type="ECO:0000313" key="4">
    <source>
        <dbReference type="Proteomes" id="UP000189981"/>
    </source>
</evidence>
<dbReference type="STRING" id="572036.SAMN05661099_0499"/>
<dbReference type="GO" id="GO:0016853">
    <property type="term" value="F:isomerase activity"/>
    <property type="evidence" value="ECO:0007669"/>
    <property type="project" value="UniProtKB-KW"/>
</dbReference>
<proteinExistence type="inferred from homology"/>
<dbReference type="Proteomes" id="UP000189981">
    <property type="component" value="Unassembled WGS sequence"/>
</dbReference>
<organism evidence="3 4">
    <name type="scientific">Daejeonella lutea</name>
    <dbReference type="NCBI Taxonomy" id="572036"/>
    <lineage>
        <taxon>Bacteria</taxon>
        <taxon>Pseudomonadati</taxon>
        <taxon>Bacteroidota</taxon>
        <taxon>Sphingobacteriia</taxon>
        <taxon>Sphingobacteriales</taxon>
        <taxon>Sphingobacteriaceae</taxon>
        <taxon>Daejeonella</taxon>
    </lineage>
</organism>
<accession>A0A1T5AAG9</accession>